<dbReference type="Pfam" id="PF01850">
    <property type="entry name" value="PIN"/>
    <property type="match status" value="1"/>
</dbReference>
<dbReference type="InterPro" id="IPR029060">
    <property type="entry name" value="PIN-like_dom_sf"/>
</dbReference>
<proteinExistence type="predicted"/>
<evidence type="ECO:0000313" key="3">
    <source>
        <dbReference type="Proteomes" id="UP000006695"/>
    </source>
</evidence>
<dbReference type="InterPro" id="IPR052919">
    <property type="entry name" value="TA_system_RNase"/>
</dbReference>
<dbReference type="InterPro" id="IPR041705">
    <property type="entry name" value="PIN_Sll0205"/>
</dbReference>
<dbReference type="PANTHER" id="PTHR36173">
    <property type="entry name" value="RIBONUCLEASE VAPC16-RELATED"/>
    <property type="match status" value="1"/>
</dbReference>
<accession>A5G4B6</accession>
<dbReference type="Gene3D" id="3.40.50.1010">
    <property type="entry name" value="5'-nuclease"/>
    <property type="match status" value="1"/>
</dbReference>
<protein>
    <submittedName>
        <fullName evidence="2">PilT protein domain protein</fullName>
    </submittedName>
</protein>
<dbReference type="AlphaFoldDB" id="A5G4B6"/>
<gene>
    <name evidence="2" type="ordered locus">Gura_2455</name>
</gene>
<dbReference type="SUPFAM" id="SSF88723">
    <property type="entry name" value="PIN domain-like"/>
    <property type="match status" value="1"/>
</dbReference>
<dbReference type="KEGG" id="gur:Gura_2455"/>
<dbReference type="PANTHER" id="PTHR36173:SF2">
    <property type="entry name" value="RIBONUCLEASE VAPC16"/>
    <property type="match status" value="1"/>
</dbReference>
<dbReference type="Proteomes" id="UP000006695">
    <property type="component" value="Chromosome"/>
</dbReference>
<dbReference type="OrthoDB" id="9798990at2"/>
<evidence type="ECO:0000259" key="1">
    <source>
        <dbReference type="Pfam" id="PF01850"/>
    </source>
</evidence>
<feature type="domain" description="PIN" evidence="1">
    <location>
        <begin position="3"/>
        <end position="118"/>
    </location>
</feature>
<evidence type="ECO:0000313" key="2">
    <source>
        <dbReference type="EMBL" id="ABQ26634.1"/>
    </source>
</evidence>
<sequence length="125" mass="13789">MRILLDTHIYLWWLDDSPQLSMAARTMIQEAETVYISSATLWEAVIKIGLGKLEADPAELVAGIRASGFEPLPITPEHALALPGLANHHKDPFDRMLIAQAISEPLRLVTMDGVLSAYSELVIQV</sequence>
<dbReference type="RefSeq" id="WP_011939324.1">
    <property type="nucleotide sequence ID" value="NC_009483.1"/>
</dbReference>
<dbReference type="EMBL" id="CP000698">
    <property type="protein sequence ID" value="ABQ26634.1"/>
    <property type="molecule type" value="Genomic_DNA"/>
</dbReference>
<dbReference type="CDD" id="cd09872">
    <property type="entry name" value="PIN_Sll0205-like"/>
    <property type="match status" value="1"/>
</dbReference>
<reference evidence="2 3" key="1">
    <citation type="submission" date="2007-05" db="EMBL/GenBank/DDBJ databases">
        <title>Complete sequence of Geobacter uraniireducens Rf4.</title>
        <authorList>
            <consortium name="US DOE Joint Genome Institute"/>
            <person name="Copeland A."/>
            <person name="Lucas S."/>
            <person name="Lapidus A."/>
            <person name="Barry K."/>
            <person name="Detter J.C."/>
            <person name="Glavina del Rio T."/>
            <person name="Hammon N."/>
            <person name="Israni S."/>
            <person name="Dalin E."/>
            <person name="Tice H."/>
            <person name="Pitluck S."/>
            <person name="Chertkov O."/>
            <person name="Brettin T."/>
            <person name="Bruce D."/>
            <person name="Han C."/>
            <person name="Schmutz J."/>
            <person name="Larimer F."/>
            <person name="Land M."/>
            <person name="Hauser L."/>
            <person name="Kyrpides N."/>
            <person name="Mikhailova N."/>
            <person name="Shelobolina E."/>
            <person name="Aklujkar M."/>
            <person name="Lovley D."/>
            <person name="Richardson P."/>
        </authorList>
    </citation>
    <scope>NUCLEOTIDE SEQUENCE [LARGE SCALE GENOMIC DNA]</scope>
    <source>
        <strain evidence="2 3">Rf4</strain>
    </source>
</reference>
<keyword evidence="3" id="KW-1185">Reference proteome</keyword>
<name>A5G4B6_GEOUR</name>
<organism evidence="2 3">
    <name type="scientific">Geotalea uraniireducens (strain Rf4)</name>
    <name type="common">Geobacter uraniireducens</name>
    <dbReference type="NCBI Taxonomy" id="351605"/>
    <lineage>
        <taxon>Bacteria</taxon>
        <taxon>Pseudomonadati</taxon>
        <taxon>Thermodesulfobacteriota</taxon>
        <taxon>Desulfuromonadia</taxon>
        <taxon>Geobacterales</taxon>
        <taxon>Geobacteraceae</taxon>
        <taxon>Geotalea</taxon>
    </lineage>
</organism>
<dbReference type="STRING" id="351605.Gura_2455"/>
<dbReference type="HOGENOM" id="CLU_129890_0_1_7"/>
<dbReference type="InterPro" id="IPR002716">
    <property type="entry name" value="PIN_dom"/>
</dbReference>